<feature type="compositionally biased region" description="Low complexity" evidence="1">
    <location>
        <begin position="182"/>
        <end position="204"/>
    </location>
</feature>
<reference evidence="3" key="1">
    <citation type="journal article" date="2013" name="Nature">
        <title>Pan genome of the phytoplankton Emiliania underpins its global distribution.</title>
        <authorList>
            <person name="Read B.A."/>
            <person name="Kegel J."/>
            <person name="Klute M.J."/>
            <person name="Kuo A."/>
            <person name="Lefebvre S.C."/>
            <person name="Maumus F."/>
            <person name="Mayer C."/>
            <person name="Miller J."/>
            <person name="Monier A."/>
            <person name="Salamov A."/>
            <person name="Young J."/>
            <person name="Aguilar M."/>
            <person name="Claverie J.M."/>
            <person name="Frickenhaus S."/>
            <person name="Gonzalez K."/>
            <person name="Herman E.K."/>
            <person name="Lin Y.C."/>
            <person name="Napier J."/>
            <person name="Ogata H."/>
            <person name="Sarno A.F."/>
            <person name="Shmutz J."/>
            <person name="Schroeder D."/>
            <person name="de Vargas C."/>
            <person name="Verret F."/>
            <person name="von Dassow P."/>
            <person name="Valentin K."/>
            <person name="Van de Peer Y."/>
            <person name="Wheeler G."/>
            <person name="Dacks J.B."/>
            <person name="Delwiche C.F."/>
            <person name="Dyhrman S.T."/>
            <person name="Glockner G."/>
            <person name="John U."/>
            <person name="Richards T."/>
            <person name="Worden A.Z."/>
            <person name="Zhang X."/>
            <person name="Grigoriev I.V."/>
            <person name="Allen A.E."/>
            <person name="Bidle K."/>
            <person name="Borodovsky M."/>
            <person name="Bowler C."/>
            <person name="Brownlee C."/>
            <person name="Cock J.M."/>
            <person name="Elias M."/>
            <person name="Gladyshev V.N."/>
            <person name="Groth M."/>
            <person name="Guda C."/>
            <person name="Hadaegh A."/>
            <person name="Iglesias-Rodriguez M.D."/>
            <person name="Jenkins J."/>
            <person name="Jones B.M."/>
            <person name="Lawson T."/>
            <person name="Leese F."/>
            <person name="Lindquist E."/>
            <person name="Lobanov A."/>
            <person name="Lomsadze A."/>
            <person name="Malik S.B."/>
            <person name="Marsh M.E."/>
            <person name="Mackinder L."/>
            <person name="Mock T."/>
            <person name="Mueller-Roeber B."/>
            <person name="Pagarete A."/>
            <person name="Parker M."/>
            <person name="Probert I."/>
            <person name="Quesneville H."/>
            <person name="Raines C."/>
            <person name="Rensing S.A."/>
            <person name="Riano-Pachon D.M."/>
            <person name="Richier S."/>
            <person name="Rokitta S."/>
            <person name="Shiraiwa Y."/>
            <person name="Soanes D.M."/>
            <person name="van der Giezen M."/>
            <person name="Wahlund T.M."/>
            <person name="Williams B."/>
            <person name="Wilson W."/>
            <person name="Wolfe G."/>
            <person name="Wurch L.L."/>
        </authorList>
    </citation>
    <scope>NUCLEOTIDE SEQUENCE</scope>
</reference>
<sequence>MAQTAHRGHGNAGADALRAAAGERARKDALDEARAERERLAEETKARRHQRPQRHAPTAPPRQAYRLGGVDDKFSSSTNGVEGQLAKATVGLVSAAEFARRRQELESGGGGGGGDGGGGDGGGGGGGGGGGEAPKKKKKKKVAQGALSFGGEDEEEGADEAPHLVPKKKAKSEHFVSSSSSAAAAAAPPPAAAAAAAATAAAAAAPPPPLPAGCTSVKEANKPLCEYLGETLASVGSAKLRCEVVRGERAPAAAAAPPRSVGRPTF</sequence>
<evidence type="ECO:0000313" key="2">
    <source>
        <dbReference type="EnsemblProtists" id="EOD38908"/>
    </source>
</evidence>
<dbReference type="PaxDb" id="2903-EOD38908"/>
<dbReference type="Proteomes" id="UP000013827">
    <property type="component" value="Unassembled WGS sequence"/>
</dbReference>
<keyword evidence="3" id="KW-1185">Reference proteome</keyword>
<feature type="region of interest" description="Disordered" evidence="1">
    <location>
        <begin position="1"/>
        <end position="83"/>
    </location>
</feature>
<protein>
    <submittedName>
        <fullName evidence="2">Uncharacterized protein</fullName>
    </submittedName>
</protein>
<dbReference type="AlphaFoldDB" id="A0A0D3KT23"/>
<name>A0A0D3KT23_EMIH1</name>
<evidence type="ECO:0000313" key="3">
    <source>
        <dbReference type="Proteomes" id="UP000013827"/>
    </source>
</evidence>
<reference evidence="2" key="2">
    <citation type="submission" date="2024-10" db="UniProtKB">
        <authorList>
            <consortium name="EnsemblProtists"/>
        </authorList>
    </citation>
    <scope>IDENTIFICATION</scope>
</reference>
<proteinExistence type="predicted"/>
<accession>A0A0D3KT23</accession>
<dbReference type="RefSeq" id="XP_005791337.1">
    <property type="nucleotide sequence ID" value="XM_005791280.1"/>
</dbReference>
<dbReference type="HOGENOM" id="CLU_1047429_0_0_1"/>
<evidence type="ECO:0000256" key="1">
    <source>
        <dbReference type="SAM" id="MobiDB-lite"/>
    </source>
</evidence>
<feature type="compositionally biased region" description="Basic and acidic residues" evidence="1">
    <location>
        <begin position="21"/>
        <end position="45"/>
    </location>
</feature>
<feature type="region of interest" description="Disordered" evidence="1">
    <location>
        <begin position="101"/>
        <end position="213"/>
    </location>
</feature>
<organism evidence="2 3">
    <name type="scientific">Emiliania huxleyi (strain CCMP1516)</name>
    <dbReference type="NCBI Taxonomy" id="280463"/>
    <lineage>
        <taxon>Eukaryota</taxon>
        <taxon>Haptista</taxon>
        <taxon>Haptophyta</taxon>
        <taxon>Prymnesiophyceae</taxon>
        <taxon>Isochrysidales</taxon>
        <taxon>Noelaerhabdaceae</taxon>
        <taxon>Emiliania</taxon>
    </lineage>
</organism>
<dbReference type="GeneID" id="17284179"/>
<dbReference type="KEGG" id="ehx:EMIHUDRAFT_466757"/>
<feature type="compositionally biased region" description="Gly residues" evidence="1">
    <location>
        <begin position="107"/>
        <end position="132"/>
    </location>
</feature>
<dbReference type="EnsemblProtists" id="EOD38908">
    <property type="protein sequence ID" value="EOD38908"/>
    <property type="gene ID" value="EMIHUDRAFT_466757"/>
</dbReference>